<feature type="compositionally biased region" description="Polar residues" evidence="1">
    <location>
        <begin position="151"/>
        <end position="162"/>
    </location>
</feature>
<protein>
    <submittedName>
        <fullName evidence="2">PET127</fullName>
    </submittedName>
</protein>
<feature type="region of interest" description="Disordered" evidence="1">
    <location>
        <begin position="29"/>
        <end position="54"/>
    </location>
</feature>
<dbReference type="GO" id="GO:0005740">
    <property type="term" value="C:mitochondrial envelope"/>
    <property type="evidence" value="ECO:0007669"/>
    <property type="project" value="TreeGrafter"/>
</dbReference>
<dbReference type="GO" id="GO:0000964">
    <property type="term" value="P:mitochondrial RNA 5'-end processing"/>
    <property type="evidence" value="ECO:0007669"/>
    <property type="project" value="TreeGrafter"/>
</dbReference>
<comment type="caution">
    <text evidence="2">The sequence shown here is derived from an EMBL/GenBank/DDBJ whole genome shotgun (WGS) entry which is preliminary data.</text>
</comment>
<organism evidence="2 3">
    <name type="scientific">[Candida] subhashii</name>
    <dbReference type="NCBI Taxonomy" id="561895"/>
    <lineage>
        <taxon>Eukaryota</taxon>
        <taxon>Fungi</taxon>
        <taxon>Dikarya</taxon>
        <taxon>Ascomycota</taxon>
        <taxon>Saccharomycotina</taxon>
        <taxon>Pichiomycetes</taxon>
        <taxon>Debaryomycetaceae</taxon>
        <taxon>Spathaspora</taxon>
    </lineage>
</organism>
<dbReference type="PANTHER" id="PTHR31014">
    <property type="entry name" value="MITOCHONDRIAL TRANSLATION SYSTEM COMPONENT PET127-RELATED"/>
    <property type="match status" value="1"/>
</dbReference>
<feature type="compositionally biased region" description="Basic and acidic residues" evidence="1">
    <location>
        <begin position="277"/>
        <end position="287"/>
    </location>
</feature>
<feature type="compositionally biased region" description="Low complexity" evidence="1">
    <location>
        <begin position="206"/>
        <end position="224"/>
    </location>
</feature>
<feature type="compositionally biased region" description="Polar residues" evidence="1">
    <location>
        <begin position="68"/>
        <end position="100"/>
    </location>
</feature>
<feature type="compositionally biased region" description="Polar residues" evidence="1">
    <location>
        <begin position="31"/>
        <end position="48"/>
    </location>
</feature>
<feature type="compositionally biased region" description="Basic and acidic residues" evidence="1">
    <location>
        <begin position="192"/>
        <end position="205"/>
    </location>
</feature>
<dbReference type="GeneID" id="73467802"/>
<dbReference type="PANTHER" id="PTHR31014:SF0">
    <property type="entry name" value="MITOCHONDRIAL TRANSLATION SYSTEM COMPONENT PET127-RELATED"/>
    <property type="match status" value="1"/>
</dbReference>
<evidence type="ECO:0000313" key="3">
    <source>
        <dbReference type="Proteomes" id="UP000694255"/>
    </source>
</evidence>
<dbReference type="RefSeq" id="XP_049265545.1">
    <property type="nucleotide sequence ID" value="XM_049404608.1"/>
</dbReference>
<proteinExistence type="predicted"/>
<feature type="compositionally biased region" description="Low complexity" evidence="1">
    <location>
        <begin position="259"/>
        <end position="270"/>
    </location>
</feature>
<evidence type="ECO:0000256" key="1">
    <source>
        <dbReference type="SAM" id="MobiDB-lite"/>
    </source>
</evidence>
<dbReference type="AlphaFoldDB" id="A0A8J5UKA7"/>
<feature type="region of interest" description="Disordered" evidence="1">
    <location>
        <begin position="68"/>
        <end position="238"/>
    </location>
</feature>
<keyword evidence="3" id="KW-1185">Reference proteome</keyword>
<dbReference type="OrthoDB" id="10249045at2759"/>
<reference evidence="2 3" key="1">
    <citation type="journal article" date="2021" name="DNA Res.">
        <title>Genome analysis of Candida subhashii reveals its hybrid nature and dual mitochondrial genome conformations.</title>
        <authorList>
            <person name="Mixao V."/>
            <person name="Hegedusova E."/>
            <person name="Saus E."/>
            <person name="Pryszcz L.P."/>
            <person name="Cillingova A."/>
            <person name="Nosek J."/>
            <person name="Gabaldon T."/>
        </authorList>
    </citation>
    <scope>NUCLEOTIDE SEQUENCE [LARGE SCALE GENOMIC DNA]</scope>
    <source>
        <strain evidence="2 3">CBS 10753</strain>
    </source>
</reference>
<feature type="compositionally biased region" description="Basic and acidic residues" evidence="1">
    <location>
        <begin position="101"/>
        <end position="128"/>
    </location>
</feature>
<accession>A0A8J5UKA7</accession>
<evidence type="ECO:0000313" key="2">
    <source>
        <dbReference type="EMBL" id="KAG7665313.1"/>
    </source>
</evidence>
<name>A0A8J5UKA7_9ASCO</name>
<feature type="compositionally biased region" description="Polar residues" evidence="1">
    <location>
        <begin position="289"/>
        <end position="304"/>
    </location>
</feature>
<dbReference type="Proteomes" id="UP000694255">
    <property type="component" value="Unassembled WGS sequence"/>
</dbReference>
<dbReference type="Pfam" id="PF08634">
    <property type="entry name" value="Pet127"/>
    <property type="match status" value="1"/>
</dbReference>
<dbReference type="InterPro" id="IPR013943">
    <property type="entry name" value="Pet127"/>
</dbReference>
<dbReference type="EMBL" id="JAGSYN010000050">
    <property type="protein sequence ID" value="KAG7665313.1"/>
    <property type="molecule type" value="Genomic_DNA"/>
</dbReference>
<gene>
    <name evidence="2" type="ORF">J8A68_001001</name>
</gene>
<sequence>MLAISRRSVILQSAVCSYRISPIFIRKYAGTPNNQNQNTQSDIASQESEGSKKLHSIFQKAKDVINQQIPTTNSVKGESSKPANGNQKTVTGVSDTSNKSQVEKKSDQKGRDKDKKTVSQKDNIKDTGDSNQGMDSKVEGIFAKAQKKANRPTSTSTKSNGGRSHRAGHVETRNATMGTSKSGKKFVVSRMAVKEIPNRETKEQPKNNQTSQNKPNNKNNNSNKGPVEEKSNKKKQSGTLAEALDKQVNKILAEKQARAANAKNAKSNSNTSGLFKNKKEPESKENEAVETSTLSRDQLTATSKGENVHSYWTADALSTEITQCVPPDPKKIPVLAHNLDRVLFSPGVHFLQDPRTRVYNFDPFLKKVISHKDFNFDTIETFQRVSKDTTLLEKAKEFSKVFYSSTSSMTGVLTKFYLLLNNYSPALVSRFGDVPFSGMSFSSPSSVFVRGQGVNDEGETIYSIESDKSCDTEILLSAMGNCLEVLLTNPEDEFVKYRKDSGIKDTKAPPNQYNYAGYNGFLLRSQLDCYDERLPGNGTFDLKTRASLSIRHDQQNPKLEQNTYQVWKLKGEYESFAREREDLIRTGAMMKYMFQARIGQMDGIFIAYHNINSMFGFEYIPLSELDEIFYSNKIASDNAAPNVSTSLLPEHTASFVAESQFKFSLEIWETLLRDNILQQLKKDEKGAFRLTFQKMNQGGRTKLRAFVLPVTDEEVLKLQEFPDQYDTRFDMAPSKKLANMRRHGEQLKRYNEKLLESKKQSLKVFDIEIVGAEIGKDIKRVYQSLPHKESPWAMCYKITRLDADNEMVRMYSRLVEMGPDSLKFAGTSNPLSPKEQNRKYYTRLGATRTRHWGHLEKQKGVIIYKPKY</sequence>
<feature type="region of interest" description="Disordered" evidence="1">
    <location>
        <begin position="256"/>
        <end position="304"/>
    </location>
</feature>